<dbReference type="EMBL" id="JAVIIS010000002">
    <property type="protein sequence ID" value="MDX8438355.1"/>
    <property type="molecule type" value="Genomic_DNA"/>
</dbReference>
<reference evidence="1 2" key="1">
    <citation type="submission" date="2023-08" db="EMBL/GenBank/DDBJ databases">
        <title>Implementing the SeqCode for naming new Mesorhizobium species isolated from Vachellia karroo root nodules.</title>
        <authorList>
            <person name="Van Lill M."/>
        </authorList>
    </citation>
    <scope>NUCLEOTIDE SEQUENCE [LARGE SCALE GENOMIC DNA]</scope>
    <source>
        <strain evidence="1 2">VK3E</strain>
    </source>
</reference>
<dbReference type="InterPro" id="IPR049718">
    <property type="entry name" value="AKO59007-like"/>
</dbReference>
<evidence type="ECO:0000313" key="1">
    <source>
        <dbReference type="EMBL" id="MDX8438355.1"/>
    </source>
</evidence>
<dbReference type="NCBIfam" id="NF033394">
    <property type="entry name" value="capsid_maj_Podo"/>
    <property type="match status" value="1"/>
</dbReference>
<accession>A0ABU4WQQ8</accession>
<evidence type="ECO:0000313" key="2">
    <source>
        <dbReference type="Proteomes" id="UP001272097"/>
    </source>
</evidence>
<sequence>MAGPSTTFTEMVSTTLRNSATEVADNVSKNNAFLNRLKKKGKIRNLDGGTEIQVQLEYAENSTYQRYAGLDTLNTNGSDVVTSAKYDWAQVALHVVSSGKELRMNSGKWAMINLVKTKKNNALKTAANNFSVDLYSDGSLSNQIGGLANIIQTNGQGIVGGIDSGTWTFWRNKFREATGTNLAASPSAANAATFKADMNAMWLTLNRGADKPDLITFSHDFYSLYETGEQQLQRYMDADMAQSGFIGLKYKTADVIFDDNTNFTTTAEKGYFLNTDYLYVDQHKEAQWTQDDEKKPVNQDAVVIPFYWMGNAVCSNRSLQGVIFDAA</sequence>
<gene>
    <name evidence="1" type="ORF">RFM51_02035</name>
</gene>
<protein>
    <submittedName>
        <fullName evidence="1">Phage major capsid protein</fullName>
    </submittedName>
</protein>
<comment type="caution">
    <text evidence="1">The sequence shown here is derived from an EMBL/GenBank/DDBJ whole genome shotgun (WGS) entry which is preliminary data.</text>
</comment>
<dbReference type="RefSeq" id="WP_320212191.1">
    <property type="nucleotide sequence ID" value="NZ_JAVIIS010000002.1"/>
</dbReference>
<proteinExistence type="predicted"/>
<dbReference type="Proteomes" id="UP001272097">
    <property type="component" value="Unassembled WGS sequence"/>
</dbReference>
<keyword evidence="2" id="KW-1185">Reference proteome</keyword>
<name>A0ABU4WQQ8_9HYPH</name>
<organism evidence="1 2">
    <name type="scientific">Mesorhizobium australafricanum</name>
    <dbReference type="NCBI Taxonomy" id="3072311"/>
    <lineage>
        <taxon>Bacteria</taxon>
        <taxon>Pseudomonadati</taxon>
        <taxon>Pseudomonadota</taxon>
        <taxon>Alphaproteobacteria</taxon>
        <taxon>Hyphomicrobiales</taxon>
        <taxon>Phyllobacteriaceae</taxon>
        <taxon>Mesorhizobium</taxon>
    </lineage>
</organism>